<evidence type="ECO:0000259" key="11">
    <source>
        <dbReference type="PROSITE" id="PS51669"/>
    </source>
</evidence>
<keyword evidence="4" id="KW-0479">Metal-binding</keyword>
<feature type="domain" description="4Fe-4S ferredoxin-type" evidence="10">
    <location>
        <begin position="802"/>
        <end position="832"/>
    </location>
</feature>
<feature type="compositionally biased region" description="Basic and acidic residues" evidence="9">
    <location>
        <begin position="724"/>
        <end position="744"/>
    </location>
</feature>
<dbReference type="InterPro" id="IPR017896">
    <property type="entry name" value="4Fe4S_Fe-S-bd"/>
</dbReference>
<evidence type="ECO:0000256" key="3">
    <source>
        <dbReference type="ARBA" id="ARBA00022505"/>
    </source>
</evidence>
<evidence type="ECO:0000256" key="8">
    <source>
        <dbReference type="ARBA" id="ARBA00023014"/>
    </source>
</evidence>
<dbReference type="Gene3D" id="3.40.50.740">
    <property type="match status" value="1"/>
</dbReference>
<evidence type="ECO:0000256" key="7">
    <source>
        <dbReference type="ARBA" id="ARBA00023004"/>
    </source>
</evidence>
<feature type="compositionally biased region" description="Basic and acidic residues" evidence="9">
    <location>
        <begin position="753"/>
        <end position="766"/>
    </location>
</feature>
<dbReference type="Pfam" id="PF04879">
    <property type="entry name" value="Molybdop_Fe4S4"/>
    <property type="match status" value="1"/>
</dbReference>
<dbReference type="CDD" id="cd10551">
    <property type="entry name" value="PsrB"/>
    <property type="match status" value="1"/>
</dbReference>
<comment type="caution">
    <text evidence="12">The sequence shown here is derived from an EMBL/GenBank/DDBJ whole genome shotgun (WGS) entry which is preliminary data.</text>
</comment>
<keyword evidence="5" id="KW-0732">Signal</keyword>
<dbReference type="Gene3D" id="2.40.40.20">
    <property type="match status" value="1"/>
</dbReference>
<dbReference type="Gene3D" id="3.40.228.10">
    <property type="entry name" value="Dimethylsulfoxide Reductase, domain 2"/>
    <property type="match status" value="1"/>
</dbReference>
<dbReference type="SMART" id="SM00926">
    <property type="entry name" value="Molybdop_Fe4S4"/>
    <property type="match status" value="1"/>
</dbReference>
<dbReference type="InterPro" id="IPR009010">
    <property type="entry name" value="Asp_de-COase-like_dom_sf"/>
</dbReference>
<evidence type="ECO:0000256" key="5">
    <source>
        <dbReference type="ARBA" id="ARBA00022729"/>
    </source>
</evidence>
<dbReference type="AlphaFoldDB" id="A0A538SFK3"/>
<evidence type="ECO:0000256" key="9">
    <source>
        <dbReference type="SAM" id="MobiDB-lite"/>
    </source>
</evidence>
<dbReference type="PANTHER" id="PTHR43742:SF9">
    <property type="entry name" value="TETRATHIONATE REDUCTASE SUBUNIT A"/>
    <property type="match status" value="1"/>
</dbReference>
<dbReference type="InterPro" id="IPR006963">
    <property type="entry name" value="Mopterin_OxRdtase_4Fe-4S_dom"/>
</dbReference>
<evidence type="ECO:0000313" key="12">
    <source>
        <dbReference type="EMBL" id="TMQ50154.1"/>
    </source>
</evidence>
<dbReference type="Proteomes" id="UP000320184">
    <property type="component" value="Unassembled WGS sequence"/>
</dbReference>
<accession>A0A538SFK3</accession>
<dbReference type="GO" id="GO:0046872">
    <property type="term" value="F:metal ion binding"/>
    <property type="evidence" value="ECO:0007669"/>
    <property type="project" value="UniProtKB-KW"/>
</dbReference>
<feature type="domain" description="4Fe-4S ferredoxin-type" evidence="10">
    <location>
        <begin position="858"/>
        <end position="889"/>
    </location>
</feature>
<reference evidence="12 13" key="1">
    <citation type="journal article" date="2019" name="Nat. Microbiol.">
        <title>Mediterranean grassland soil C-N compound turnover is dependent on rainfall and depth, and is mediated by genomically divergent microorganisms.</title>
        <authorList>
            <person name="Diamond S."/>
            <person name="Andeer P.F."/>
            <person name="Li Z."/>
            <person name="Crits-Christoph A."/>
            <person name="Burstein D."/>
            <person name="Anantharaman K."/>
            <person name="Lane K.R."/>
            <person name="Thomas B.C."/>
            <person name="Pan C."/>
            <person name="Northen T.R."/>
            <person name="Banfield J.F."/>
        </authorList>
    </citation>
    <scope>NUCLEOTIDE SEQUENCE [LARGE SCALE GENOMIC DNA]</scope>
    <source>
        <strain evidence="12">WS_3</strain>
    </source>
</reference>
<dbReference type="Gene3D" id="3.30.70.20">
    <property type="match status" value="2"/>
</dbReference>
<organism evidence="12 13">
    <name type="scientific">Eiseniibacteriota bacterium</name>
    <dbReference type="NCBI Taxonomy" id="2212470"/>
    <lineage>
        <taxon>Bacteria</taxon>
        <taxon>Candidatus Eiseniibacteriota</taxon>
    </lineage>
</organism>
<dbReference type="PROSITE" id="PS51379">
    <property type="entry name" value="4FE4S_FER_2"/>
    <property type="match status" value="2"/>
</dbReference>
<dbReference type="PROSITE" id="PS51318">
    <property type="entry name" value="TAT"/>
    <property type="match status" value="1"/>
</dbReference>
<dbReference type="InterPro" id="IPR006656">
    <property type="entry name" value="Mopterin_OxRdtase"/>
</dbReference>
<sequence length="1038" mass="111902">MRGPVSETYVFNRRDFLKLAGIGAAGAISGCGHRPAEKLIPYLIAPEDILPGVPYWYASTCRECPAGCGILVKAREGRAIKIEGNPAHPVNRGGLCARGQAGLQGLYDPDRVAAPMARENGAWRKLTWDEALKRAGERIGDASRNRKGVALLTGHETGAFEKLCGAWAAGAGGARLAYEPFAPVALREANRRTFGQAAVPYLDFAGTHFLISFGADFLETWGSPVGYMRAFSEMRARKDGGTFVAVEPRLSLTGANADEWVAIRPGGEMALALGMAGVILTEGLGPALSDRGTLADAVTAFTPEEVERGTDVPADTVRRLARRFAAAHPSLAVAGGIAAQSEQAVALHAAVNLLNYVAGNIGRSVRFDRTLNYDTVAPVSELQNLAGQMARGAIDVLVVHGANPVYSLPAWAGFSAAMDHVPFKISLSPVLDETAERCDLILPSTHPLETLGDAQPERGVYSIIQPAMQRLPVFDARPAGDTLIALASAAGFGSAFAEGWNEYVKTEWKALHQRFGAGRDFETFWNETLAKGGVWEEVSAPSVTWQSAPAFAAPELRGAGDLALVLYPSPVHYDGRGANKPWLQELPDPTTKAVWGSWVEIHPETAAKLGVRRGDAVKVETEAGSVELPAYLYGGLRKDTIAVPLGQGHTAYGRFAQGRGVNALALLPPAQDAASGTLAYLVAKATVRPTGHAGTLVLAQREKEQADRAVARIIPISALTGGPREPHGGARAPGEHPAEGEKPFAELPSQHRLGHDTEPRLKPPGEKTPAHALTAFVPEDTVRGPRAIPIRQGSYANAKHRWALAIDTDSCTGCSACVVACSAENNVPVVGPELVKRGREMTWIRIERFEERLEPGRSDVRFVPMMCQHCGDAPCEIVCPVYATYHNPEGLNVQVYNRCVGTRYCSNNCPYKVRAFNFFDYSAPEKETFAFPEPLNWQLNPDVTVRSKGVMEKCTMCVQRILEGKGNAKDEQREVRDGEIQPACAQSCPTQAIVFGDLADPESKVSRLSRDERGYWVLDELNTKPGVTYLKKIQREIT</sequence>
<dbReference type="PROSITE" id="PS51257">
    <property type="entry name" value="PROKAR_LIPOPROTEIN"/>
    <property type="match status" value="1"/>
</dbReference>
<gene>
    <name evidence="12" type="ORF">E6K73_08415</name>
</gene>
<dbReference type="Gene3D" id="3.30.2070.10">
    <property type="entry name" value="Formate dehydrogenase/DMSO reductase"/>
    <property type="match status" value="1"/>
</dbReference>
<dbReference type="GO" id="GO:0051539">
    <property type="term" value="F:4 iron, 4 sulfur cluster binding"/>
    <property type="evidence" value="ECO:0007669"/>
    <property type="project" value="UniProtKB-KW"/>
</dbReference>
<feature type="domain" description="4Fe-4S Mo/W bis-MGD-type" evidence="11">
    <location>
        <begin position="54"/>
        <end position="110"/>
    </location>
</feature>
<dbReference type="Pfam" id="PF01568">
    <property type="entry name" value="Molydop_binding"/>
    <property type="match status" value="1"/>
</dbReference>
<dbReference type="GO" id="GO:0016491">
    <property type="term" value="F:oxidoreductase activity"/>
    <property type="evidence" value="ECO:0007669"/>
    <property type="project" value="UniProtKB-KW"/>
</dbReference>
<evidence type="ECO:0000256" key="4">
    <source>
        <dbReference type="ARBA" id="ARBA00022723"/>
    </source>
</evidence>
<evidence type="ECO:0000259" key="10">
    <source>
        <dbReference type="PROSITE" id="PS51379"/>
    </source>
</evidence>
<dbReference type="PANTHER" id="PTHR43742">
    <property type="entry name" value="TRIMETHYLAMINE-N-OXIDE REDUCTASE"/>
    <property type="match status" value="1"/>
</dbReference>
<evidence type="ECO:0000313" key="13">
    <source>
        <dbReference type="Proteomes" id="UP000320184"/>
    </source>
</evidence>
<dbReference type="SUPFAM" id="SSF54862">
    <property type="entry name" value="4Fe-4S ferredoxins"/>
    <property type="match status" value="1"/>
</dbReference>
<proteinExistence type="inferred from homology"/>
<dbReference type="InterPro" id="IPR006657">
    <property type="entry name" value="MoPterin_dinucl-bd_dom"/>
</dbReference>
<protein>
    <submittedName>
        <fullName evidence="12">4Fe-4S dicluster domain-containing protein</fullName>
    </submittedName>
</protein>
<name>A0A538SFK3_UNCEI</name>
<dbReference type="EMBL" id="VBOT01000105">
    <property type="protein sequence ID" value="TMQ50154.1"/>
    <property type="molecule type" value="Genomic_DNA"/>
</dbReference>
<keyword evidence="6" id="KW-0560">Oxidoreductase</keyword>
<dbReference type="SUPFAM" id="SSF53706">
    <property type="entry name" value="Formate dehydrogenase/DMSO reductase, domains 1-3"/>
    <property type="match status" value="1"/>
</dbReference>
<dbReference type="NCBIfam" id="TIGR01409">
    <property type="entry name" value="TAT_signal_seq"/>
    <property type="match status" value="1"/>
</dbReference>
<dbReference type="SUPFAM" id="SSF50692">
    <property type="entry name" value="ADC-like"/>
    <property type="match status" value="1"/>
</dbReference>
<dbReference type="Pfam" id="PF00384">
    <property type="entry name" value="Molybdopterin"/>
    <property type="match status" value="1"/>
</dbReference>
<dbReference type="GO" id="GO:0043546">
    <property type="term" value="F:molybdopterin cofactor binding"/>
    <property type="evidence" value="ECO:0007669"/>
    <property type="project" value="InterPro"/>
</dbReference>
<dbReference type="InterPro" id="IPR050612">
    <property type="entry name" value="Prok_Mopterin_Oxidored"/>
</dbReference>
<keyword evidence="3" id="KW-0500">Molybdenum</keyword>
<feature type="region of interest" description="Disordered" evidence="9">
    <location>
        <begin position="719"/>
        <end position="766"/>
    </location>
</feature>
<evidence type="ECO:0000256" key="1">
    <source>
        <dbReference type="ARBA" id="ARBA00010312"/>
    </source>
</evidence>
<evidence type="ECO:0000256" key="6">
    <source>
        <dbReference type="ARBA" id="ARBA00023002"/>
    </source>
</evidence>
<keyword evidence="2" id="KW-0004">4Fe-4S</keyword>
<comment type="similarity">
    <text evidence="1">Belongs to the prokaryotic molybdopterin-containing oxidoreductase family.</text>
</comment>
<dbReference type="InterPro" id="IPR019546">
    <property type="entry name" value="TAT_signal_bac_arc"/>
</dbReference>
<dbReference type="Pfam" id="PF12838">
    <property type="entry name" value="Fer4_7"/>
    <property type="match status" value="1"/>
</dbReference>
<dbReference type="Gene3D" id="2.20.25.90">
    <property type="entry name" value="ADC-like domains"/>
    <property type="match status" value="1"/>
</dbReference>
<dbReference type="InterPro" id="IPR006311">
    <property type="entry name" value="TAT_signal"/>
</dbReference>
<dbReference type="PROSITE" id="PS51669">
    <property type="entry name" value="4FE4S_MOW_BIS_MGD"/>
    <property type="match status" value="1"/>
</dbReference>
<keyword evidence="8" id="KW-0411">Iron-sulfur</keyword>
<evidence type="ECO:0000256" key="2">
    <source>
        <dbReference type="ARBA" id="ARBA00022485"/>
    </source>
</evidence>
<keyword evidence="7" id="KW-0408">Iron</keyword>